<dbReference type="AlphaFoldDB" id="A0A9P7G2U3"/>
<evidence type="ECO:0000313" key="4">
    <source>
        <dbReference type="Proteomes" id="UP000775547"/>
    </source>
</evidence>
<dbReference type="InterPro" id="IPR041694">
    <property type="entry name" value="ADH_N_2"/>
</dbReference>
<dbReference type="PANTHER" id="PTHR43205">
    <property type="entry name" value="PROSTAGLANDIN REDUCTASE"/>
    <property type="match status" value="1"/>
</dbReference>
<dbReference type="CDD" id="cd05288">
    <property type="entry name" value="PGDH"/>
    <property type="match status" value="1"/>
</dbReference>
<protein>
    <recommendedName>
        <fullName evidence="2">Enoyl reductase (ER) domain-containing protein</fullName>
    </recommendedName>
</protein>
<dbReference type="InterPro" id="IPR013149">
    <property type="entry name" value="ADH-like_C"/>
</dbReference>
<dbReference type="PANTHER" id="PTHR43205:SF42">
    <property type="entry name" value="ALCOHOL DEHYDROGENASE, ZINC-CONTAINING (AFU_ORTHOLOGUE AFUA_7G04530)"/>
    <property type="match status" value="1"/>
</dbReference>
<gene>
    <name evidence="3" type="ORF">DXG03_002529</name>
</gene>
<proteinExistence type="predicted"/>
<dbReference type="GO" id="GO:0016628">
    <property type="term" value="F:oxidoreductase activity, acting on the CH-CH group of donors, NAD or NADP as acceptor"/>
    <property type="evidence" value="ECO:0007669"/>
    <property type="project" value="InterPro"/>
</dbReference>
<feature type="domain" description="Enoyl reductase (ER)" evidence="2">
    <location>
        <begin position="61"/>
        <end position="386"/>
    </location>
</feature>
<name>A0A9P7G2U3_9AGAR</name>
<dbReference type="SUPFAM" id="SSF50129">
    <property type="entry name" value="GroES-like"/>
    <property type="match status" value="1"/>
</dbReference>
<organism evidence="3 4">
    <name type="scientific">Asterophora parasitica</name>
    <dbReference type="NCBI Taxonomy" id="117018"/>
    <lineage>
        <taxon>Eukaryota</taxon>
        <taxon>Fungi</taxon>
        <taxon>Dikarya</taxon>
        <taxon>Basidiomycota</taxon>
        <taxon>Agaricomycotina</taxon>
        <taxon>Agaricomycetes</taxon>
        <taxon>Agaricomycetidae</taxon>
        <taxon>Agaricales</taxon>
        <taxon>Tricholomatineae</taxon>
        <taxon>Lyophyllaceae</taxon>
        <taxon>Asterophora</taxon>
    </lineage>
</organism>
<evidence type="ECO:0000313" key="3">
    <source>
        <dbReference type="EMBL" id="KAG5642578.1"/>
    </source>
</evidence>
<dbReference type="SMART" id="SM00829">
    <property type="entry name" value="PKS_ER"/>
    <property type="match status" value="1"/>
</dbReference>
<dbReference type="OrthoDB" id="809632at2759"/>
<accession>A0A9P7G2U3</accession>
<dbReference type="Pfam" id="PF16884">
    <property type="entry name" value="ADH_N_2"/>
    <property type="match status" value="1"/>
</dbReference>
<sequence length="396" mass="43057">MPVLTDIDEVIKFSVSSYKWPEYGAHLFSHRPHILLFQTKNQNMATPKQFKRIVLNERPVGDIEPTTFRTEFLPFDLKPSPGEVLVQATWLSLDPAMRGYLKDVRSYLPPVQIGEFTSSWVIVQVMRAQALGVVIQTGEGSKLAVGDTVSGVWGMTEYAVVKDAAVQKLIIPRGVQALDFLNTLGSSGMTAYFGLKDVAEVKPGDILVVSGAAGSVGAITCQLGKRAGAKVYGIAGSADKCEWLEKELGVDGAFNYKSPTFKEDFKKIGYVNVYFDNVGGDILDMVLTRLAQGARIALCGAISQYNAAKPAGLNNYLTLISMRAKIQGFIVFDYASRYPEAIQELAAGLSDGSIKRKFHIVEGGIEQAPKALPLLFSGGNTGKLVVKVSEEPRPRL</sequence>
<dbReference type="InterPro" id="IPR045010">
    <property type="entry name" value="MDR_fam"/>
</dbReference>
<dbReference type="Gene3D" id="3.90.180.10">
    <property type="entry name" value="Medium-chain alcohol dehydrogenases, catalytic domain"/>
    <property type="match status" value="1"/>
</dbReference>
<dbReference type="Gene3D" id="3.40.50.720">
    <property type="entry name" value="NAD(P)-binding Rossmann-like Domain"/>
    <property type="match status" value="1"/>
</dbReference>
<dbReference type="InterPro" id="IPR036291">
    <property type="entry name" value="NAD(P)-bd_dom_sf"/>
</dbReference>
<dbReference type="InterPro" id="IPR020843">
    <property type="entry name" value="ER"/>
</dbReference>
<dbReference type="InterPro" id="IPR011032">
    <property type="entry name" value="GroES-like_sf"/>
</dbReference>
<dbReference type="Pfam" id="PF00107">
    <property type="entry name" value="ADH_zinc_N"/>
    <property type="match status" value="1"/>
</dbReference>
<reference evidence="3" key="2">
    <citation type="submission" date="2021-10" db="EMBL/GenBank/DDBJ databases">
        <title>Phylogenomics reveals ancestral predisposition of the termite-cultivated fungus Termitomyces towards a domesticated lifestyle.</title>
        <authorList>
            <person name="Auxier B."/>
            <person name="Grum-Grzhimaylo A."/>
            <person name="Cardenas M.E."/>
            <person name="Lodge J.D."/>
            <person name="Laessoe T."/>
            <person name="Pedersen O."/>
            <person name="Smith M.E."/>
            <person name="Kuyper T.W."/>
            <person name="Franco-Molano E.A."/>
            <person name="Baroni T.J."/>
            <person name="Aanen D.K."/>
        </authorList>
    </citation>
    <scope>NUCLEOTIDE SEQUENCE</scope>
    <source>
        <strain evidence="3">AP01</strain>
        <tissue evidence="3">Mycelium</tissue>
    </source>
</reference>
<comment type="caution">
    <text evidence="3">The sequence shown here is derived from an EMBL/GenBank/DDBJ whole genome shotgun (WGS) entry which is preliminary data.</text>
</comment>
<reference evidence="3" key="1">
    <citation type="submission" date="2020-07" db="EMBL/GenBank/DDBJ databases">
        <authorList>
            <person name="Nieuwenhuis M."/>
            <person name="Van De Peppel L.J.J."/>
        </authorList>
    </citation>
    <scope>NUCLEOTIDE SEQUENCE</scope>
    <source>
        <strain evidence="3">AP01</strain>
        <tissue evidence="3">Mycelium</tissue>
    </source>
</reference>
<dbReference type="FunFam" id="3.40.50.720:FF:000121">
    <property type="entry name" value="Prostaglandin reductase 2"/>
    <property type="match status" value="1"/>
</dbReference>
<evidence type="ECO:0000259" key="2">
    <source>
        <dbReference type="SMART" id="SM00829"/>
    </source>
</evidence>
<dbReference type="Proteomes" id="UP000775547">
    <property type="component" value="Unassembled WGS sequence"/>
</dbReference>
<evidence type="ECO:0000256" key="1">
    <source>
        <dbReference type="ARBA" id="ARBA00023002"/>
    </source>
</evidence>
<dbReference type="EMBL" id="JABCKV010000174">
    <property type="protein sequence ID" value="KAG5642578.1"/>
    <property type="molecule type" value="Genomic_DNA"/>
</dbReference>
<keyword evidence="4" id="KW-1185">Reference proteome</keyword>
<keyword evidence="1" id="KW-0560">Oxidoreductase</keyword>
<dbReference type="SUPFAM" id="SSF51735">
    <property type="entry name" value="NAD(P)-binding Rossmann-fold domains"/>
    <property type="match status" value="1"/>
</dbReference>